<evidence type="ECO:0000256" key="1">
    <source>
        <dbReference type="SAM" id="MobiDB-lite"/>
    </source>
</evidence>
<dbReference type="EMBL" id="LXQA010477167">
    <property type="protein sequence ID" value="MCI54308.1"/>
    <property type="molecule type" value="Genomic_DNA"/>
</dbReference>
<evidence type="ECO:0000313" key="2">
    <source>
        <dbReference type="EMBL" id="MCI54308.1"/>
    </source>
</evidence>
<proteinExistence type="predicted"/>
<dbReference type="AlphaFoldDB" id="A0A392SZL8"/>
<sequence length="35" mass="4112">MMETTDLDLREDFQDRKVSPIEELEPIQIGEAPHQ</sequence>
<keyword evidence="3" id="KW-1185">Reference proteome</keyword>
<comment type="caution">
    <text evidence="2">The sequence shown here is derived from an EMBL/GenBank/DDBJ whole genome shotgun (WGS) entry which is preliminary data.</text>
</comment>
<feature type="compositionally biased region" description="Basic and acidic residues" evidence="1">
    <location>
        <begin position="7"/>
        <end position="20"/>
    </location>
</feature>
<protein>
    <submittedName>
        <fullName evidence="2">Uncharacterized protein</fullName>
    </submittedName>
</protein>
<dbReference type="Proteomes" id="UP000265520">
    <property type="component" value="Unassembled WGS sequence"/>
</dbReference>
<reference evidence="2 3" key="1">
    <citation type="journal article" date="2018" name="Front. Plant Sci.">
        <title>Red Clover (Trifolium pratense) and Zigzag Clover (T. medium) - A Picture of Genomic Similarities and Differences.</title>
        <authorList>
            <person name="Dluhosova J."/>
            <person name="Istvanek J."/>
            <person name="Nedelnik J."/>
            <person name="Repkova J."/>
        </authorList>
    </citation>
    <scope>NUCLEOTIDE SEQUENCE [LARGE SCALE GENOMIC DNA]</scope>
    <source>
        <strain evidence="3">cv. 10/8</strain>
        <tissue evidence="2">Leaf</tissue>
    </source>
</reference>
<organism evidence="2 3">
    <name type="scientific">Trifolium medium</name>
    <dbReference type="NCBI Taxonomy" id="97028"/>
    <lineage>
        <taxon>Eukaryota</taxon>
        <taxon>Viridiplantae</taxon>
        <taxon>Streptophyta</taxon>
        <taxon>Embryophyta</taxon>
        <taxon>Tracheophyta</taxon>
        <taxon>Spermatophyta</taxon>
        <taxon>Magnoliopsida</taxon>
        <taxon>eudicotyledons</taxon>
        <taxon>Gunneridae</taxon>
        <taxon>Pentapetalae</taxon>
        <taxon>rosids</taxon>
        <taxon>fabids</taxon>
        <taxon>Fabales</taxon>
        <taxon>Fabaceae</taxon>
        <taxon>Papilionoideae</taxon>
        <taxon>50 kb inversion clade</taxon>
        <taxon>NPAAA clade</taxon>
        <taxon>Hologalegina</taxon>
        <taxon>IRL clade</taxon>
        <taxon>Trifolieae</taxon>
        <taxon>Trifolium</taxon>
    </lineage>
</organism>
<feature type="region of interest" description="Disordered" evidence="1">
    <location>
        <begin position="1"/>
        <end position="35"/>
    </location>
</feature>
<evidence type="ECO:0000313" key="3">
    <source>
        <dbReference type="Proteomes" id="UP000265520"/>
    </source>
</evidence>
<accession>A0A392SZL8</accession>
<feature type="non-terminal residue" evidence="2">
    <location>
        <position position="35"/>
    </location>
</feature>
<name>A0A392SZL8_9FABA</name>